<evidence type="ECO:0000313" key="1">
    <source>
        <dbReference type="EMBL" id="KDD69812.1"/>
    </source>
</evidence>
<dbReference type="EMBL" id="AZQQ01000065">
    <property type="protein sequence ID" value="KDD69812.1"/>
    <property type="molecule type" value="Genomic_DNA"/>
</dbReference>
<evidence type="ECO:0000313" key="2">
    <source>
        <dbReference type="Proteomes" id="UP000026739"/>
    </source>
</evidence>
<protein>
    <submittedName>
        <fullName evidence="1">Uncharacterized protein</fullName>
    </submittedName>
</protein>
<reference evidence="1 2" key="1">
    <citation type="submission" date="2013-12" db="EMBL/GenBank/DDBJ databases">
        <authorList>
            <person name="Formusa P.A."/>
            <person name="Habash M."/>
            <person name="Lee H."/>
            <person name="Trevors J.T."/>
        </authorList>
    </citation>
    <scope>NUCLEOTIDE SEQUENCE [LARGE SCALE GENOMIC DNA]</scope>
    <source>
        <strain evidence="1 2">PD30</strain>
    </source>
</reference>
<name>A0A059L653_9PSED</name>
<comment type="caution">
    <text evidence="1">The sequence shown here is derived from an EMBL/GenBank/DDBJ whole genome shotgun (WGS) entry which is preliminary data.</text>
</comment>
<sequence>MAPSILKTMMLDQFSEMARDAEKHSGNRYEDFFTNPTLTLCNLAAIKIRMVCFLSNSKKH</sequence>
<dbReference type="AlphaFoldDB" id="A0A059L653"/>
<organism evidence="1 2">
    <name type="scientific">Pseudomonas mandelii PD30</name>
    <dbReference type="NCBI Taxonomy" id="1419583"/>
    <lineage>
        <taxon>Bacteria</taxon>
        <taxon>Pseudomonadati</taxon>
        <taxon>Pseudomonadota</taxon>
        <taxon>Gammaproteobacteria</taxon>
        <taxon>Pseudomonadales</taxon>
        <taxon>Pseudomonadaceae</taxon>
        <taxon>Pseudomonas</taxon>
    </lineage>
</organism>
<dbReference type="Proteomes" id="UP000026739">
    <property type="component" value="Unassembled WGS sequence"/>
</dbReference>
<accession>A0A059L653</accession>
<proteinExistence type="predicted"/>
<gene>
    <name evidence="1" type="ORF">V466_07785</name>
</gene>